<organism evidence="2 3">
    <name type="scientific">Liparis tanakae</name>
    <name type="common">Tanaka's snailfish</name>
    <dbReference type="NCBI Taxonomy" id="230148"/>
    <lineage>
        <taxon>Eukaryota</taxon>
        <taxon>Metazoa</taxon>
        <taxon>Chordata</taxon>
        <taxon>Craniata</taxon>
        <taxon>Vertebrata</taxon>
        <taxon>Euteleostomi</taxon>
        <taxon>Actinopterygii</taxon>
        <taxon>Neopterygii</taxon>
        <taxon>Teleostei</taxon>
        <taxon>Neoteleostei</taxon>
        <taxon>Acanthomorphata</taxon>
        <taxon>Eupercaria</taxon>
        <taxon>Perciformes</taxon>
        <taxon>Cottioidei</taxon>
        <taxon>Cottales</taxon>
        <taxon>Liparidae</taxon>
        <taxon>Liparis</taxon>
    </lineage>
</organism>
<evidence type="ECO:0000313" key="3">
    <source>
        <dbReference type="Proteomes" id="UP000314294"/>
    </source>
</evidence>
<protein>
    <submittedName>
        <fullName evidence="2">Uncharacterized protein</fullName>
    </submittedName>
</protein>
<gene>
    <name evidence="2" type="ORF">EYF80_065269</name>
</gene>
<comment type="caution">
    <text evidence="2">The sequence shown here is derived from an EMBL/GenBank/DDBJ whole genome shotgun (WGS) entry which is preliminary data.</text>
</comment>
<dbReference type="EMBL" id="SRLO01014868">
    <property type="protein sequence ID" value="TNN24605.1"/>
    <property type="molecule type" value="Genomic_DNA"/>
</dbReference>
<dbReference type="AlphaFoldDB" id="A0A4Z2E746"/>
<dbReference type="Proteomes" id="UP000314294">
    <property type="component" value="Unassembled WGS sequence"/>
</dbReference>
<name>A0A4Z2E746_9TELE</name>
<reference evidence="2 3" key="1">
    <citation type="submission" date="2019-03" db="EMBL/GenBank/DDBJ databases">
        <title>First draft genome of Liparis tanakae, snailfish: a comprehensive survey of snailfish specific genes.</title>
        <authorList>
            <person name="Kim W."/>
            <person name="Song I."/>
            <person name="Jeong J.-H."/>
            <person name="Kim D."/>
            <person name="Kim S."/>
            <person name="Ryu S."/>
            <person name="Song J.Y."/>
            <person name="Lee S.K."/>
        </authorList>
    </citation>
    <scope>NUCLEOTIDE SEQUENCE [LARGE SCALE GENOMIC DNA]</scope>
    <source>
        <tissue evidence="2">Muscle</tissue>
    </source>
</reference>
<sequence>MTTLLENQNQCRTIRRSDAPMQYRLLSTGAAKLDTNRKLRRQRVEQQEEHVAEEGGRQGGRRG</sequence>
<keyword evidence="3" id="KW-1185">Reference proteome</keyword>
<evidence type="ECO:0000313" key="2">
    <source>
        <dbReference type="EMBL" id="TNN24605.1"/>
    </source>
</evidence>
<evidence type="ECO:0000256" key="1">
    <source>
        <dbReference type="SAM" id="MobiDB-lite"/>
    </source>
</evidence>
<accession>A0A4Z2E746</accession>
<feature type="compositionally biased region" description="Basic and acidic residues" evidence="1">
    <location>
        <begin position="34"/>
        <end position="56"/>
    </location>
</feature>
<proteinExistence type="predicted"/>
<feature type="region of interest" description="Disordered" evidence="1">
    <location>
        <begin position="34"/>
        <end position="63"/>
    </location>
</feature>